<dbReference type="Gramene" id="KQL24305">
    <property type="protein sequence ID" value="KQL24305"/>
    <property type="gene ID" value="SETIT_031743mg"/>
</dbReference>
<dbReference type="InParanoid" id="K3ZYR1"/>
<name>K3ZYR1_SETIT</name>
<dbReference type="Proteomes" id="UP000004995">
    <property type="component" value="Unassembled WGS sequence"/>
</dbReference>
<accession>K3ZYR1</accession>
<dbReference type="HOGENOM" id="CLU_2727005_0_0_1"/>
<reference evidence="2" key="1">
    <citation type="journal article" date="2012" name="Nat. Biotechnol.">
        <title>Reference genome sequence of the model plant Setaria.</title>
        <authorList>
            <person name="Bennetzen J.L."/>
            <person name="Schmutz J."/>
            <person name="Wang H."/>
            <person name="Percifield R."/>
            <person name="Hawkins J."/>
            <person name="Pontaroli A.C."/>
            <person name="Estep M."/>
            <person name="Feng L."/>
            <person name="Vaughn J.N."/>
            <person name="Grimwood J."/>
            <person name="Jenkins J."/>
            <person name="Barry K."/>
            <person name="Lindquist E."/>
            <person name="Hellsten U."/>
            <person name="Deshpande S."/>
            <person name="Wang X."/>
            <person name="Wu X."/>
            <person name="Mitros T."/>
            <person name="Triplett J."/>
            <person name="Yang X."/>
            <person name="Ye C.Y."/>
            <person name="Mauro-Herrera M."/>
            <person name="Wang L."/>
            <person name="Li P."/>
            <person name="Sharma M."/>
            <person name="Sharma R."/>
            <person name="Ronald P.C."/>
            <person name="Panaud O."/>
            <person name="Kellogg E.A."/>
            <person name="Brutnell T.P."/>
            <person name="Doust A.N."/>
            <person name="Tuskan G.A."/>
            <person name="Rokhsar D."/>
            <person name="Devos K.M."/>
        </authorList>
    </citation>
    <scope>NUCLEOTIDE SEQUENCE [LARGE SCALE GENOMIC DNA]</scope>
    <source>
        <strain evidence="2">cv. Yugu1</strain>
    </source>
</reference>
<proteinExistence type="predicted"/>
<organism evidence="1 2">
    <name type="scientific">Setaria italica</name>
    <name type="common">Foxtail millet</name>
    <name type="synonym">Panicum italicum</name>
    <dbReference type="NCBI Taxonomy" id="4555"/>
    <lineage>
        <taxon>Eukaryota</taxon>
        <taxon>Viridiplantae</taxon>
        <taxon>Streptophyta</taxon>
        <taxon>Embryophyta</taxon>
        <taxon>Tracheophyta</taxon>
        <taxon>Spermatophyta</taxon>
        <taxon>Magnoliopsida</taxon>
        <taxon>Liliopsida</taxon>
        <taxon>Poales</taxon>
        <taxon>Poaceae</taxon>
        <taxon>PACMAD clade</taxon>
        <taxon>Panicoideae</taxon>
        <taxon>Panicodae</taxon>
        <taxon>Paniceae</taxon>
        <taxon>Cenchrinae</taxon>
        <taxon>Setaria</taxon>
    </lineage>
</organism>
<dbReference type="EMBL" id="AGNK02001051">
    <property type="status" value="NOT_ANNOTATED_CDS"/>
    <property type="molecule type" value="Genomic_DNA"/>
</dbReference>
<reference evidence="1" key="2">
    <citation type="submission" date="2018-08" db="UniProtKB">
        <authorList>
            <consortium name="EnsemblPlants"/>
        </authorList>
    </citation>
    <scope>IDENTIFICATION</scope>
    <source>
        <strain evidence="1">Yugu1</strain>
    </source>
</reference>
<dbReference type="EnsemblPlants" id="KQL24305">
    <property type="protein sequence ID" value="KQL24305"/>
    <property type="gene ID" value="SETIT_031743mg"/>
</dbReference>
<dbReference type="AlphaFoldDB" id="K3ZYR1"/>
<keyword evidence="2" id="KW-1185">Reference proteome</keyword>
<evidence type="ECO:0000313" key="1">
    <source>
        <dbReference type="EnsemblPlants" id="KQL24305"/>
    </source>
</evidence>
<sequence length="72" mass="7427">MEDNDIHITLKFATKAPNFCSPISGSQPSYAESAGFASSGFLVGISVPISALRSLMLCSSSSILVPISSSAM</sequence>
<evidence type="ECO:0000313" key="2">
    <source>
        <dbReference type="Proteomes" id="UP000004995"/>
    </source>
</evidence>
<protein>
    <submittedName>
        <fullName evidence="1">Uncharacterized protein</fullName>
    </submittedName>
</protein>